<feature type="transmembrane region" description="Helical" evidence="6">
    <location>
        <begin position="101"/>
        <end position="122"/>
    </location>
</feature>
<evidence type="ECO:0000256" key="2">
    <source>
        <dbReference type="ARBA" id="ARBA00022475"/>
    </source>
</evidence>
<sequence>MTEVVAHAVPPSADSKGLRPGALGMVSSVVIGTASTAPAYSIAATLGLLVIAGTGFQAASFVLFAFVPVMFVALAFRELNSAEPDCGTNFTWATRAFGSKVGWMSGWVVTIAQLLAMTSQSAISGKYTLLLFGADSLADNKFATMAVGLAWLVLLCWICYRGIEVSAKLQWVLLAVELTVLVIFAVVALYRVLNGSAGSQASTPAWSWLLPTGIGAGAFIAATLPAVFLYWGWDSSVSVNEESADPRRGPGKAAVLSTVLLVLNYVIVTIAALAFAGIGQTGIGLGNPDNSDDVLAGLGSAVFGDGTFGKVMGVLLIVSVLTSAAASSQATIMPCARTTLSMASHGALPEVFARVHPRYLTPTVSTWTFGIVSFALYVLLSLLSDDVLSDSVSAVGLTIGVEYAMTSLACVWIFRRTLLASVRNFFLRGVFPLLGGLFFALVLALAVVYYAQPDSGETTIFGVGGVAVIGVLAIAVGVPLMLVVYRGCRSFFAGRSLPRGSVPAGGDSIVADA</sequence>
<dbReference type="InterPro" id="IPR002293">
    <property type="entry name" value="AA/rel_permease1"/>
</dbReference>
<dbReference type="Proteomes" id="UP000585638">
    <property type="component" value="Unassembled WGS sequence"/>
</dbReference>
<dbReference type="EMBL" id="JACHIR010000001">
    <property type="protein sequence ID" value="MBB5896001.1"/>
    <property type="molecule type" value="Genomic_DNA"/>
</dbReference>
<dbReference type="PANTHER" id="PTHR42770:SF7">
    <property type="entry name" value="MEMBRANE PROTEIN"/>
    <property type="match status" value="1"/>
</dbReference>
<reference evidence="7 8" key="1">
    <citation type="submission" date="2020-08" db="EMBL/GenBank/DDBJ databases">
        <title>Sequencing the genomes of 1000 actinobacteria strains.</title>
        <authorList>
            <person name="Klenk H.-P."/>
        </authorList>
    </citation>
    <scope>NUCLEOTIDE SEQUENCE [LARGE SCALE GENOMIC DNA]</scope>
    <source>
        <strain evidence="7 8">DSM 43851</strain>
    </source>
</reference>
<keyword evidence="3 6" id="KW-0812">Transmembrane</keyword>
<dbReference type="PIRSF" id="PIRSF006060">
    <property type="entry name" value="AA_transporter"/>
    <property type="match status" value="1"/>
</dbReference>
<evidence type="ECO:0000256" key="4">
    <source>
        <dbReference type="ARBA" id="ARBA00022989"/>
    </source>
</evidence>
<feature type="transmembrane region" description="Helical" evidence="6">
    <location>
        <begin position="311"/>
        <end position="332"/>
    </location>
</feature>
<dbReference type="RefSeq" id="WP_184867715.1">
    <property type="nucleotide sequence ID" value="NZ_BAAAWY010000041.1"/>
</dbReference>
<dbReference type="InterPro" id="IPR050367">
    <property type="entry name" value="APC_superfamily"/>
</dbReference>
<dbReference type="PANTHER" id="PTHR42770">
    <property type="entry name" value="AMINO ACID TRANSPORTER-RELATED"/>
    <property type="match status" value="1"/>
</dbReference>
<keyword evidence="5 6" id="KW-0472">Membrane</keyword>
<comment type="caution">
    <text evidence="7">The sequence shown here is derived from an EMBL/GenBank/DDBJ whole genome shotgun (WGS) entry which is preliminary data.</text>
</comment>
<dbReference type="GO" id="GO:0022857">
    <property type="term" value="F:transmembrane transporter activity"/>
    <property type="evidence" value="ECO:0007669"/>
    <property type="project" value="InterPro"/>
</dbReference>
<comment type="subcellular location">
    <subcellularLocation>
        <location evidence="1">Cell membrane</location>
        <topology evidence="1">Multi-pass membrane protein</topology>
    </subcellularLocation>
</comment>
<gene>
    <name evidence="7" type="ORF">BJ998_007197</name>
</gene>
<protein>
    <submittedName>
        <fullName evidence="7">Amino acid transporter</fullName>
    </submittedName>
</protein>
<evidence type="ECO:0000313" key="7">
    <source>
        <dbReference type="EMBL" id="MBB5896001.1"/>
    </source>
</evidence>
<dbReference type="GO" id="GO:0005886">
    <property type="term" value="C:plasma membrane"/>
    <property type="evidence" value="ECO:0007669"/>
    <property type="project" value="UniProtKB-SubCell"/>
</dbReference>
<evidence type="ECO:0000256" key="6">
    <source>
        <dbReference type="SAM" id="Phobius"/>
    </source>
</evidence>
<organism evidence="7 8">
    <name type="scientific">Kutzneria kofuensis</name>
    <dbReference type="NCBI Taxonomy" id="103725"/>
    <lineage>
        <taxon>Bacteria</taxon>
        <taxon>Bacillati</taxon>
        <taxon>Actinomycetota</taxon>
        <taxon>Actinomycetes</taxon>
        <taxon>Pseudonocardiales</taxon>
        <taxon>Pseudonocardiaceae</taxon>
        <taxon>Kutzneria</taxon>
    </lineage>
</organism>
<name>A0A7W9NL28_9PSEU</name>
<evidence type="ECO:0000313" key="8">
    <source>
        <dbReference type="Proteomes" id="UP000585638"/>
    </source>
</evidence>
<proteinExistence type="predicted"/>
<feature type="transmembrane region" description="Helical" evidence="6">
    <location>
        <begin position="426"/>
        <end position="451"/>
    </location>
</feature>
<evidence type="ECO:0000256" key="5">
    <source>
        <dbReference type="ARBA" id="ARBA00023136"/>
    </source>
</evidence>
<feature type="transmembrane region" description="Helical" evidence="6">
    <location>
        <begin position="29"/>
        <end position="52"/>
    </location>
</feature>
<feature type="transmembrane region" description="Helical" evidence="6">
    <location>
        <begin position="205"/>
        <end position="233"/>
    </location>
</feature>
<evidence type="ECO:0000256" key="1">
    <source>
        <dbReference type="ARBA" id="ARBA00004651"/>
    </source>
</evidence>
<feature type="transmembrane region" description="Helical" evidence="6">
    <location>
        <begin position="58"/>
        <end position="76"/>
    </location>
</feature>
<keyword evidence="4 6" id="KW-1133">Transmembrane helix</keyword>
<keyword evidence="8" id="KW-1185">Reference proteome</keyword>
<feature type="transmembrane region" description="Helical" evidence="6">
    <location>
        <begin position="392"/>
        <end position="414"/>
    </location>
</feature>
<accession>A0A7W9NL28</accession>
<feature type="transmembrane region" description="Helical" evidence="6">
    <location>
        <begin position="172"/>
        <end position="193"/>
    </location>
</feature>
<feature type="transmembrane region" description="Helical" evidence="6">
    <location>
        <begin position="359"/>
        <end position="380"/>
    </location>
</feature>
<evidence type="ECO:0000256" key="3">
    <source>
        <dbReference type="ARBA" id="ARBA00022692"/>
    </source>
</evidence>
<dbReference type="AlphaFoldDB" id="A0A7W9NL28"/>
<dbReference type="Gene3D" id="1.20.1740.10">
    <property type="entry name" value="Amino acid/polyamine transporter I"/>
    <property type="match status" value="1"/>
</dbReference>
<feature type="transmembrane region" description="Helical" evidence="6">
    <location>
        <begin position="142"/>
        <end position="160"/>
    </location>
</feature>
<feature type="transmembrane region" description="Helical" evidence="6">
    <location>
        <begin position="463"/>
        <end position="485"/>
    </location>
</feature>
<feature type="transmembrane region" description="Helical" evidence="6">
    <location>
        <begin position="254"/>
        <end position="278"/>
    </location>
</feature>
<dbReference type="Pfam" id="PF13520">
    <property type="entry name" value="AA_permease_2"/>
    <property type="match status" value="1"/>
</dbReference>
<keyword evidence="2" id="KW-1003">Cell membrane</keyword>